<proteinExistence type="inferred from homology"/>
<keyword evidence="2" id="KW-0560">Oxidoreductase</keyword>
<keyword evidence="4" id="KW-1185">Reference proteome</keyword>
<dbReference type="CDD" id="cd05233">
    <property type="entry name" value="SDR_c"/>
    <property type="match status" value="1"/>
</dbReference>
<dbReference type="SUPFAM" id="SSF51735">
    <property type="entry name" value="NAD(P)-binding Rossmann-fold domains"/>
    <property type="match status" value="1"/>
</dbReference>
<comment type="similarity">
    <text evidence="1">Belongs to the short-chain dehydrogenases/reductases (SDR) family.</text>
</comment>
<evidence type="ECO:0000256" key="2">
    <source>
        <dbReference type="ARBA" id="ARBA00023002"/>
    </source>
</evidence>
<dbReference type="PRINTS" id="PR00080">
    <property type="entry name" value="SDRFAMILY"/>
</dbReference>
<dbReference type="RefSeq" id="WP_097159273.1">
    <property type="nucleotide sequence ID" value="NZ_JBEPMQ010000005.1"/>
</dbReference>
<gene>
    <name evidence="3" type="ORF">SAMN05877753_106111</name>
</gene>
<dbReference type="Proteomes" id="UP000219546">
    <property type="component" value="Unassembled WGS sequence"/>
</dbReference>
<dbReference type="AlphaFoldDB" id="A0A285CYR4"/>
<sequence length="246" mass="25947">MRCEGQTFVITGANGGMGRATVSRFLEEGAKVVAVDRSFDTKSVLGDCLFVEADLTDEEQVKGIFAKVEEQYGKLDGLINVAGIAQAATPITEVSLLQWEKIMAVNVTSLFLTSREALPLLEKNDGGSITNVASISAVRPRPGLQSYIASKGAAVAFSKALAIECAEKGIRVNVIHPGPADTNMLGQFAPANANADDVKEETFRKSVPLGQLIQPEDIANAALYLSSNEAKNVTGAVLHVDGGRGL</sequence>
<protein>
    <submittedName>
        <fullName evidence="3">3-oxoacyl-[acyl-carrier protein] reductase</fullName>
    </submittedName>
</protein>
<dbReference type="PANTHER" id="PTHR24321:SF8">
    <property type="entry name" value="ESTRADIOL 17-BETA-DEHYDROGENASE 8-RELATED"/>
    <property type="match status" value="1"/>
</dbReference>
<dbReference type="PANTHER" id="PTHR24321">
    <property type="entry name" value="DEHYDROGENASES, SHORT CHAIN"/>
    <property type="match status" value="1"/>
</dbReference>
<dbReference type="InterPro" id="IPR002347">
    <property type="entry name" value="SDR_fam"/>
</dbReference>
<dbReference type="InterPro" id="IPR036291">
    <property type="entry name" value="NAD(P)-bd_dom_sf"/>
</dbReference>
<evidence type="ECO:0000256" key="1">
    <source>
        <dbReference type="ARBA" id="ARBA00006484"/>
    </source>
</evidence>
<dbReference type="EMBL" id="OAOP01000006">
    <property type="protein sequence ID" value="SNX72555.1"/>
    <property type="molecule type" value="Genomic_DNA"/>
</dbReference>
<evidence type="ECO:0000313" key="3">
    <source>
        <dbReference type="EMBL" id="SNX72555.1"/>
    </source>
</evidence>
<accession>A0A285CYR4</accession>
<dbReference type="NCBIfam" id="NF005559">
    <property type="entry name" value="PRK07231.1"/>
    <property type="match status" value="1"/>
</dbReference>
<dbReference type="PRINTS" id="PR00081">
    <property type="entry name" value="GDHRDH"/>
</dbReference>
<reference evidence="3 4" key="1">
    <citation type="submission" date="2017-08" db="EMBL/GenBank/DDBJ databases">
        <authorList>
            <person name="de Groot N.N."/>
        </authorList>
    </citation>
    <scope>NUCLEOTIDE SEQUENCE [LARGE SCALE GENOMIC DNA]</scope>
    <source>
        <strain evidence="3 4">JC228</strain>
    </source>
</reference>
<dbReference type="OrthoDB" id="286404at2"/>
<name>A0A285CYR4_9BACI</name>
<dbReference type="GO" id="GO:0016491">
    <property type="term" value="F:oxidoreductase activity"/>
    <property type="evidence" value="ECO:0007669"/>
    <property type="project" value="UniProtKB-KW"/>
</dbReference>
<organism evidence="3 4">
    <name type="scientific">Bacillus oleivorans</name>
    <dbReference type="NCBI Taxonomy" id="1448271"/>
    <lineage>
        <taxon>Bacteria</taxon>
        <taxon>Bacillati</taxon>
        <taxon>Bacillota</taxon>
        <taxon>Bacilli</taxon>
        <taxon>Bacillales</taxon>
        <taxon>Bacillaceae</taxon>
        <taxon>Bacillus</taxon>
    </lineage>
</organism>
<dbReference type="GO" id="GO:0008206">
    <property type="term" value="P:bile acid metabolic process"/>
    <property type="evidence" value="ECO:0007669"/>
    <property type="project" value="UniProtKB-ARBA"/>
</dbReference>
<evidence type="ECO:0000313" key="4">
    <source>
        <dbReference type="Proteomes" id="UP000219546"/>
    </source>
</evidence>
<dbReference type="FunFam" id="3.40.50.720:FF:000084">
    <property type="entry name" value="Short-chain dehydrogenase reductase"/>
    <property type="match status" value="1"/>
</dbReference>
<dbReference type="Gene3D" id="3.40.50.720">
    <property type="entry name" value="NAD(P)-binding Rossmann-like Domain"/>
    <property type="match status" value="1"/>
</dbReference>
<dbReference type="Pfam" id="PF13561">
    <property type="entry name" value="adh_short_C2"/>
    <property type="match status" value="1"/>
</dbReference>